<evidence type="ECO:0000256" key="4">
    <source>
        <dbReference type="ARBA" id="ARBA00022574"/>
    </source>
</evidence>
<evidence type="ECO:0000256" key="1">
    <source>
        <dbReference type="ARBA" id="ARBA00004201"/>
    </source>
</evidence>
<evidence type="ECO:0000259" key="8">
    <source>
        <dbReference type="Pfam" id="PF24106"/>
    </source>
</evidence>
<keyword evidence="10" id="KW-1185">Reference proteome</keyword>
<feature type="coiled-coil region" evidence="6">
    <location>
        <begin position="451"/>
        <end position="511"/>
    </location>
</feature>
<dbReference type="InterPro" id="IPR045152">
    <property type="entry name" value="EDC4-like"/>
</dbReference>
<evidence type="ECO:0000256" key="5">
    <source>
        <dbReference type="ARBA" id="ARBA00022737"/>
    </source>
</evidence>
<evidence type="ECO:0000313" key="9">
    <source>
        <dbReference type="EMBL" id="KAL0470423.1"/>
    </source>
</evidence>
<accession>A0ABR3DCL3</accession>
<feature type="compositionally biased region" description="Polar residues" evidence="7">
    <location>
        <begin position="1477"/>
        <end position="1489"/>
    </location>
</feature>
<dbReference type="InterPro" id="IPR055393">
    <property type="entry name" value="Beta-prop_EDC4L"/>
</dbReference>
<comment type="similarity">
    <text evidence="2">Belongs to the WD repeat EDC4 family.</text>
</comment>
<dbReference type="Gene3D" id="2.130.10.10">
    <property type="entry name" value="YVTN repeat-like/Quinoprotein amine dehydrogenase"/>
    <property type="match status" value="1"/>
</dbReference>
<evidence type="ECO:0000256" key="2">
    <source>
        <dbReference type="ARBA" id="ARBA00009639"/>
    </source>
</evidence>
<dbReference type="PANTHER" id="PTHR15598:SF5">
    <property type="entry name" value="ENHANCER OF MRNA-DECAPPING PROTEIN 4"/>
    <property type="match status" value="1"/>
</dbReference>
<dbReference type="EMBL" id="JAVLET010000004">
    <property type="protein sequence ID" value="KAL0470423.1"/>
    <property type="molecule type" value="Genomic_DNA"/>
</dbReference>
<organism evidence="9 10">
    <name type="scientific">Neurospora intermedia</name>
    <dbReference type="NCBI Taxonomy" id="5142"/>
    <lineage>
        <taxon>Eukaryota</taxon>
        <taxon>Fungi</taxon>
        <taxon>Dikarya</taxon>
        <taxon>Ascomycota</taxon>
        <taxon>Pezizomycotina</taxon>
        <taxon>Sordariomycetes</taxon>
        <taxon>Sordariomycetidae</taxon>
        <taxon>Sordariales</taxon>
        <taxon>Sordariaceae</taxon>
        <taxon>Neurospora</taxon>
    </lineage>
</organism>
<feature type="region of interest" description="Disordered" evidence="7">
    <location>
        <begin position="71"/>
        <end position="90"/>
    </location>
</feature>
<feature type="region of interest" description="Disordered" evidence="7">
    <location>
        <begin position="1461"/>
        <end position="1528"/>
    </location>
</feature>
<name>A0ABR3DCL3_NEUIN</name>
<feature type="compositionally biased region" description="Polar residues" evidence="7">
    <location>
        <begin position="248"/>
        <end position="262"/>
    </location>
</feature>
<gene>
    <name evidence="9" type="ORF">QR685DRAFT_441180</name>
</gene>
<feature type="compositionally biased region" description="Polar residues" evidence="7">
    <location>
        <begin position="17"/>
        <end position="27"/>
    </location>
</feature>
<reference evidence="9 10" key="1">
    <citation type="submission" date="2023-09" db="EMBL/GenBank/DDBJ databases">
        <title>Multi-omics analysis of a traditional fermented food reveals byproduct-associated fungal strains for waste-to-food upcycling.</title>
        <authorList>
            <consortium name="Lawrence Berkeley National Laboratory"/>
            <person name="Rekdal V.M."/>
            <person name="Villalobos-Escobedo J.M."/>
            <person name="Rodriguez-Valeron N."/>
            <person name="Garcia M.O."/>
            <person name="Vasquez D.P."/>
            <person name="Damayanti I."/>
            <person name="Sorensen P.M."/>
            <person name="Baidoo E.E."/>
            <person name="De Carvalho A.C."/>
            <person name="Riley R."/>
            <person name="Lipzen A."/>
            <person name="He G."/>
            <person name="Yan M."/>
            <person name="Haridas S."/>
            <person name="Daum C."/>
            <person name="Yoshinaga Y."/>
            <person name="Ng V."/>
            <person name="Grigoriev I.V."/>
            <person name="Munk R."/>
            <person name="Nuraida L."/>
            <person name="Wijaya C.H."/>
            <person name="Morales P.-C."/>
            <person name="Keasling J.D."/>
        </authorList>
    </citation>
    <scope>NUCLEOTIDE SEQUENCE [LARGE SCALE GENOMIC DNA]</scope>
    <source>
        <strain evidence="9 10">FGSC 2613</strain>
    </source>
</reference>
<evidence type="ECO:0000313" key="10">
    <source>
        <dbReference type="Proteomes" id="UP001451303"/>
    </source>
</evidence>
<feature type="compositionally biased region" description="Low complexity" evidence="7">
    <location>
        <begin position="161"/>
        <end position="176"/>
    </location>
</feature>
<dbReference type="Pfam" id="PF24106">
    <property type="entry name" value="Beta-prop_EDC4L"/>
    <property type="match status" value="1"/>
</dbReference>
<dbReference type="InterPro" id="IPR015943">
    <property type="entry name" value="WD40/YVTN_repeat-like_dom_sf"/>
</dbReference>
<evidence type="ECO:0000256" key="3">
    <source>
        <dbReference type="ARBA" id="ARBA00022490"/>
    </source>
</evidence>
<feature type="compositionally biased region" description="Low complexity" evidence="7">
    <location>
        <begin position="35"/>
        <end position="51"/>
    </location>
</feature>
<feature type="region of interest" description="Disordered" evidence="7">
    <location>
        <begin position="1059"/>
        <end position="1130"/>
    </location>
</feature>
<feature type="compositionally biased region" description="Basic and acidic residues" evidence="7">
    <location>
        <begin position="369"/>
        <end position="381"/>
    </location>
</feature>
<feature type="compositionally biased region" description="Polar residues" evidence="7">
    <location>
        <begin position="335"/>
        <end position="354"/>
    </location>
</feature>
<keyword evidence="6" id="KW-0175">Coiled coil</keyword>
<feature type="region of interest" description="Disordered" evidence="7">
    <location>
        <begin position="1"/>
        <end position="66"/>
    </location>
</feature>
<keyword evidence="4" id="KW-0853">WD repeat</keyword>
<dbReference type="InterPro" id="IPR036322">
    <property type="entry name" value="WD40_repeat_dom_sf"/>
</dbReference>
<feature type="compositionally biased region" description="Polar residues" evidence="7">
    <location>
        <begin position="1499"/>
        <end position="1516"/>
    </location>
</feature>
<keyword evidence="3" id="KW-0963">Cytoplasm</keyword>
<protein>
    <recommendedName>
        <fullName evidence="8">EDC4-like protein pdc1 beta-propeller domain-containing protein</fullName>
    </recommendedName>
</protein>
<feature type="region of interest" description="Disordered" evidence="7">
    <location>
        <begin position="161"/>
        <end position="416"/>
    </location>
</feature>
<comment type="caution">
    <text evidence="9">The sequence shown here is derived from an EMBL/GenBank/DDBJ whole genome shotgun (WGS) entry which is preliminary data.</text>
</comment>
<feature type="compositionally biased region" description="Polar residues" evidence="7">
    <location>
        <begin position="305"/>
        <end position="319"/>
    </location>
</feature>
<sequence length="1705" mass="185887">MPTCVDSQKRPFLMMPNNFSMPGSNASGDGESDRAAASQLLLAQLRRQQSSTSPNPAAGPNGSNQYSQLAYHGHHGHGHVHNIPQGGQPYYGPDSPGLNASFQNPLDSAAFLPEAPTPPIHAFNHSQFPSGLMQPIGAGRGVPPAGAGEKRTVQLLNLLKSGQGSSSNQNQSQFSQEAQPSYNIPPPMIHAPAPSGSDPSGFLAAFMRGAHPEQPKPEAAPASSSSWNQPAPPSNTQQYLLNLLSKPKPSQNDTSEIVESSFPTPPPAEDDSKEARKPADMTLLETVPSRSQFDFEPQGLESTPPKFSSTPQSQHSQPASAARSGIFSSQHDDQLASSPSQRTPKSSAGSTMDPNVSRPPAASAMQILRKPDLNDPKRPLSDHSSTGSPDHTRRKLEHVSSPHGFTTGAPRVAPNIITVSPGSEAKVELGQDHVEGERKKESVAEAVVGLAEQADREAQEALARAEGQSAQAEITQDLEQMMSAETDDEFARSAQNAAQAIQKQLEKDENKDVLESALDAEVAKEVRSIMDKAAQAGQGPVADSWESAEADEIVVIEETAAPIKVYNFPLKPWITISVQETDEVRPVFREEAILDIARLKKDFDQIDRNLVSASESYMAYGMSKAGGLRVIRQEDGKDAKLFTDTKDRIFNVAISSSASNQHPKEAIIGTGVSGTVYWVQLKNGDRDHLEDAHPEQYGFALPPLSSQEGGDAPGGVLKTRARPSSMHPDYFAVGRGKSINIIWPSFIFENNLFKNAHDRVVDTERLFQQCSLKINTGKAGKDFTFSQDDTLMVTLDKSGRVKFWDVRDLTAVREGSDPLNPMPAHTSLEIKDPLMTLTTTPEGEKAWPTSVLLLDKYRPYQKRAALRYMIVGMKQNHTLQLWDLALGKAVQEFNFPHNKESDAVCSVMYHARSSMIVVGHPTRNSIYFLHLSAPKYGLKNLSQVDYIQRLVAQDPSIPQPEATAVISGIREYSFTNKGVLRSLGILGNPAGSTDGDEANLFELYAMHSKGVTCVFIKNGELGWSKDNKVICPADAEKVGLVKISKLVAPVQPVEVQQALAPAETSAPPQIRIATRPNKEILQKTPSSQGDDKKGIDSVSTVKPDRKEDIETPVQNNNQPERAEKKGRKKKAAAAAAAAAAAGGDSAVNGQAEQQAIPTIGRTSSQVKARSARNADSSALNLSSQFSDLSLNGSGISQEQLNTVIADLESRISNNMNSMPGRMSSVLESSCNDMFKRQREQLHGWLQDWMRNFMDGRDDLFLKNQSAVLQVVSDVLNDNTETVLKSLVVDQVNNAIIPAIRSTVEKVAKDQVDSSLNKQLPAMQKEIEKRLPSLLTQSLQKADITPSLVDKLAEQALQKVATRLDVNIANQFAKSFSEQLPVLSKRVAEDVHQRIAGDISTRMGESIARFEERKRDDDAKLDRLIAQNTELSTALAALAASQVQMQKDFGALKQQLHEQNCDHDFSVPEPTHSHTHSRASGSVSSHQQAGGPSRDLVTYAPSQAHQHQHTPSIHSMAQHQQQQFVNQEQQALFSPTPRENREKMELNNTLETIDRLMSAGQYDQAVMRWLQAEDKSEEVFQQVISKYDPRCLSDLAPIFLLSVGASIVSNLSRRSPKIQTKIALIETIVYAMAQALPHLEDQVVEAVPKVMSLIQAKMEELLLAISRESPHDASLKTLSSIAHLAGRVGESCQPSRQSLGHPGAPY</sequence>
<comment type="subcellular location">
    <subcellularLocation>
        <location evidence="1">Cytoplasm</location>
        <location evidence="1">P-body</location>
    </subcellularLocation>
</comment>
<dbReference type="PANTHER" id="PTHR15598">
    <property type="entry name" value="ENHANCER OF MRNA-DECAPPING PROTEIN 4"/>
    <property type="match status" value="1"/>
</dbReference>
<feature type="domain" description="EDC4-like protein pdc1 beta-propeller" evidence="8">
    <location>
        <begin position="587"/>
        <end position="933"/>
    </location>
</feature>
<proteinExistence type="inferred from homology"/>
<feature type="compositionally biased region" description="Low complexity" evidence="7">
    <location>
        <begin position="217"/>
        <end position="226"/>
    </location>
</feature>
<evidence type="ECO:0000256" key="7">
    <source>
        <dbReference type="SAM" id="MobiDB-lite"/>
    </source>
</evidence>
<keyword evidence="5" id="KW-0677">Repeat</keyword>
<dbReference type="Proteomes" id="UP001451303">
    <property type="component" value="Unassembled WGS sequence"/>
</dbReference>
<evidence type="ECO:0000256" key="6">
    <source>
        <dbReference type="SAM" id="Coils"/>
    </source>
</evidence>
<feature type="compositionally biased region" description="Low complexity" evidence="7">
    <location>
        <begin position="1517"/>
        <end position="1528"/>
    </location>
</feature>
<dbReference type="SUPFAM" id="SSF50978">
    <property type="entry name" value="WD40 repeat-like"/>
    <property type="match status" value="1"/>
</dbReference>